<comment type="subcellular location">
    <subcellularLocation>
        <location evidence="1">Membrane</location>
        <topology evidence="1">Multi-pass membrane protein</topology>
    </subcellularLocation>
</comment>
<evidence type="ECO:0000313" key="7">
    <source>
        <dbReference type="Proteomes" id="UP000322000"/>
    </source>
</evidence>
<evidence type="ECO:0000256" key="6">
    <source>
        <dbReference type="SAM" id="Phobius"/>
    </source>
</evidence>
<dbReference type="RefSeq" id="XP_026744906.1">
    <property type="nucleotide sequence ID" value="XM_026889105.1"/>
</dbReference>
<dbReference type="InterPro" id="IPR018614">
    <property type="entry name" value="KRTCAP2"/>
</dbReference>
<reference evidence="8 9" key="1">
    <citation type="submission" date="2025-04" db="UniProtKB">
        <authorList>
            <consortium name="RefSeq"/>
        </authorList>
    </citation>
    <scope>IDENTIFICATION</scope>
</reference>
<feature type="transmembrane region" description="Helical" evidence="6">
    <location>
        <begin position="40"/>
        <end position="64"/>
    </location>
</feature>
<dbReference type="PANTHER" id="PTHR32001">
    <property type="entry name" value="KERATINOCYTE-ASSOCIATED PROTEIN 2"/>
    <property type="match status" value="1"/>
</dbReference>
<keyword evidence="7" id="KW-1185">Reference proteome</keyword>
<sequence length="172" mass="19326">MKTWQSNNLLSINCQTIQRCLRHFVVDKIHLENANLYNNFIMAVNSATSFVLSSILSLLIFSGMQMYKPLLIKSPITIIFGGYLGSLMFMFFVTAIGNLESTLFGKNFQLKLPEIVLSMAISLIAAGMVHRICFTTCLIFSLVTIYYMNKLSQKTYVAAAPVAAPVKSRRHK</sequence>
<keyword evidence="5 6" id="KW-0472">Membrane</keyword>
<dbReference type="PANTHER" id="PTHR32001:SF1">
    <property type="entry name" value="KERATINOCYTE-ASSOCIATED PROTEIN 2"/>
    <property type="match status" value="1"/>
</dbReference>
<protein>
    <submittedName>
        <fullName evidence="8 9">Protein KRTCAP2 homolog</fullName>
    </submittedName>
</protein>
<dbReference type="GeneID" id="113506265"/>
<accession>A0A7E5WXL8</accession>
<dbReference type="KEGG" id="tnl:113506265"/>
<evidence type="ECO:0000256" key="3">
    <source>
        <dbReference type="ARBA" id="ARBA00022692"/>
    </source>
</evidence>
<proteinExistence type="inferred from homology"/>
<dbReference type="AlphaFoldDB" id="A0A7E5WXL8"/>
<organism evidence="7 9">
    <name type="scientific">Trichoplusia ni</name>
    <name type="common">Cabbage looper</name>
    <dbReference type="NCBI Taxonomy" id="7111"/>
    <lineage>
        <taxon>Eukaryota</taxon>
        <taxon>Metazoa</taxon>
        <taxon>Ecdysozoa</taxon>
        <taxon>Arthropoda</taxon>
        <taxon>Hexapoda</taxon>
        <taxon>Insecta</taxon>
        <taxon>Pterygota</taxon>
        <taxon>Neoptera</taxon>
        <taxon>Endopterygota</taxon>
        <taxon>Lepidoptera</taxon>
        <taxon>Glossata</taxon>
        <taxon>Ditrysia</taxon>
        <taxon>Noctuoidea</taxon>
        <taxon>Noctuidae</taxon>
        <taxon>Plusiinae</taxon>
        <taxon>Trichoplusia</taxon>
    </lineage>
</organism>
<dbReference type="GO" id="GO:0016020">
    <property type="term" value="C:membrane"/>
    <property type="evidence" value="ECO:0007669"/>
    <property type="project" value="UniProtKB-SubCell"/>
</dbReference>
<keyword evidence="3 6" id="KW-0812">Transmembrane</keyword>
<dbReference type="Proteomes" id="UP000322000">
    <property type="component" value="Chromosome 8"/>
</dbReference>
<dbReference type="KEGG" id="tnl:113496615"/>
<dbReference type="Pfam" id="PF09775">
    <property type="entry name" value="Keratin_assoc"/>
    <property type="match status" value="1"/>
</dbReference>
<dbReference type="RefSeq" id="XP_026731692.1">
    <property type="nucleotide sequence ID" value="XM_026875891.1"/>
</dbReference>
<evidence type="ECO:0000313" key="9">
    <source>
        <dbReference type="RefSeq" id="XP_026744906.1"/>
    </source>
</evidence>
<evidence type="ECO:0000256" key="4">
    <source>
        <dbReference type="ARBA" id="ARBA00022989"/>
    </source>
</evidence>
<evidence type="ECO:0000256" key="5">
    <source>
        <dbReference type="ARBA" id="ARBA00023136"/>
    </source>
</evidence>
<comment type="similarity">
    <text evidence="2">Belongs to the KRTCAP2 family.</text>
</comment>
<evidence type="ECO:0000256" key="1">
    <source>
        <dbReference type="ARBA" id="ARBA00004141"/>
    </source>
</evidence>
<keyword evidence="4 6" id="KW-1133">Transmembrane helix</keyword>
<name>A0A7E5WXL8_TRINI</name>
<dbReference type="OrthoDB" id="1111004at2759"/>
<feature type="transmembrane region" description="Helical" evidence="6">
    <location>
        <begin position="76"/>
        <end position="96"/>
    </location>
</feature>
<gene>
    <name evidence="9" type="primary">LOC113506265</name>
    <name evidence="8" type="synonym">LOC113496615</name>
</gene>
<evidence type="ECO:0000313" key="8">
    <source>
        <dbReference type="RefSeq" id="XP_026731692.1"/>
    </source>
</evidence>
<feature type="transmembrane region" description="Helical" evidence="6">
    <location>
        <begin position="116"/>
        <end position="147"/>
    </location>
</feature>
<evidence type="ECO:0000256" key="2">
    <source>
        <dbReference type="ARBA" id="ARBA00007279"/>
    </source>
</evidence>